<dbReference type="EMBL" id="JAUSSK010000003">
    <property type="protein sequence ID" value="MDQ0009950.1"/>
    <property type="molecule type" value="Genomic_DNA"/>
</dbReference>
<gene>
    <name evidence="1" type="ORF">J2T07_002140</name>
</gene>
<keyword evidence="2" id="KW-1185">Reference proteome</keyword>
<name>A0ABT9SY65_9GAMM</name>
<proteinExistence type="predicted"/>
<comment type="caution">
    <text evidence="1">The sequence shown here is derived from an EMBL/GenBank/DDBJ whole genome shotgun (WGS) entry which is preliminary data.</text>
</comment>
<sequence>MIAGAFLMLVGAAAAVLLGIAAERRSLEDVAAPLGRAYD</sequence>
<protein>
    <submittedName>
        <fullName evidence="1">Uncharacterized protein</fullName>
    </submittedName>
</protein>
<accession>A0ABT9SY65</accession>
<dbReference type="Proteomes" id="UP001237737">
    <property type="component" value="Unassembled WGS sequence"/>
</dbReference>
<organism evidence="1 2">
    <name type="scientific">Luteibacter jiangsuensis</name>
    <dbReference type="NCBI Taxonomy" id="637577"/>
    <lineage>
        <taxon>Bacteria</taxon>
        <taxon>Pseudomonadati</taxon>
        <taxon>Pseudomonadota</taxon>
        <taxon>Gammaproteobacteria</taxon>
        <taxon>Lysobacterales</taxon>
        <taxon>Rhodanobacteraceae</taxon>
        <taxon>Luteibacter</taxon>
    </lineage>
</organism>
<evidence type="ECO:0000313" key="2">
    <source>
        <dbReference type="Proteomes" id="UP001237737"/>
    </source>
</evidence>
<reference evidence="1 2" key="1">
    <citation type="submission" date="2023-07" db="EMBL/GenBank/DDBJ databases">
        <title>Sorghum-associated microbial communities from plants grown in Nebraska, USA.</title>
        <authorList>
            <person name="Schachtman D."/>
        </authorList>
    </citation>
    <scope>NUCLEOTIDE SEQUENCE [LARGE SCALE GENOMIC DNA]</scope>
    <source>
        <strain evidence="1 2">CC60</strain>
    </source>
</reference>
<evidence type="ECO:0000313" key="1">
    <source>
        <dbReference type="EMBL" id="MDQ0009950.1"/>
    </source>
</evidence>